<dbReference type="PANTHER" id="PTHR31225">
    <property type="entry name" value="OS04G0344100 PROTEIN-RELATED"/>
    <property type="match status" value="1"/>
</dbReference>
<dbReference type="PANTHER" id="PTHR31225:SF0">
    <property type="entry name" value="S-(+)-LINALOOL SYNTHASE, CHLOROPLASTIC"/>
    <property type="match status" value="1"/>
</dbReference>
<dbReference type="GO" id="GO:0016114">
    <property type="term" value="P:terpenoid biosynthetic process"/>
    <property type="evidence" value="ECO:0007669"/>
    <property type="project" value="InterPro"/>
</dbReference>
<keyword evidence="3" id="KW-0460">Magnesium</keyword>
<proteinExistence type="predicted"/>
<dbReference type="Pfam" id="PF03936">
    <property type="entry name" value="Terpene_synth_C"/>
    <property type="match status" value="1"/>
</dbReference>
<gene>
    <name evidence="6" type="ORF">SADUNF_Sadunf04G0016800</name>
</gene>
<keyword evidence="4" id="KW-0456">Lyase</keyword>
<keyword evidence="7" id="KW-1185">Reference proteome</keyword>
<reference evidence="6 7" key="1">
    <citation type="submission" date="2020-10" db="EMBL/GenBank/DDBJ databases">
        <title>Plant Genome Project.</title>
        <authorList>
            <person name="Zhang R.-G."/>
        </authorList>
    </citation>
    <scope>NUCLEOTIDE SEQUENCE [LARGE SCALE GENOMIC DNA]</scope>
    <source>
        <strain evidence="6">FAFU-HL-1</strain>
        <tissue evidence="6">Leaf</tissue>
    </source>
</reference>
<dbReference type="Proteomes" id="UP000657918">
    <property type="component" value="Chromosome 4"/>
</dbReference>
<dbReference type="InterPro" id="IPR005630">
    <property type="entry name" value="Terpene_synthase_metal-bd"/>
</dbReference>
<organism evidence="6 7">
    <name type="scientific">Salix dunnii</name>
    <dbReference type="NCBI Taxonomy" id="1413687"/>
    <lineage>
        <taxon>Eukaryota</taxon>
        <taxon>Viridiplantae</taxon>
        <taxon>Streptophyta</taxon>
        <taxon>Embryophyta</taxon>
        <taxon>Tracheophyta</taxon>
        <taxon>Spermatophyta</taxon>
        <taxon>Magnoliopsida</taxon>
        <taxon>eudicotyledons</taxon>
        <taxon>Gunneridae</taxon>
        <taxon>Pentapetalae</taxon>
        <taxon>rosids</taxon>
        <taxon>fabids</taxon>
        <taxon>Malpighiales</taxon>
        <taxon>Salicaceae</taxon>
        <taxon>Saliceae</taxon>
        <taxon>Salix</taxon>
    </lineage>
</organism>
<evidence type="ECO:0000256" key="1">
    <source>
        <dbReference type="ARBA" id="ARBA00001946"/>
    </source>
</evidence>
<keyword evidence="2" id="KW-0479">Metal-binding</keyword>
<dbReference type="Gene3D" id="1.10.600.10">
    <property type="entry name" value="Farnesyl Diphosphate Synthase"/>
    <property type="match status" value="1"/>
</dbReference>
<evidence type="ECO:0000256" key="3">
    <source>
        <dbReference type="ARBA" id="ARBA00022842"/>
    </source>
</evidence>
<dbReference type="InterPro" id="IPR050148">
    <property type="entry name" value="Terpene_synthase-like"/>
</dbReference>
<dbReference type="InterPro" id="IPR008949">
    <property type="entry name" value="Isoprenoid_synthase_dom_sf"/>
</dbReference>
<evidence type="ECO:0000313" key="6">
    <source>
        <dbReference type="EMBL" id="KAF9683469.1"/>
    </source>
</evidence>
<evidence type="ECO:0000256" key="4">
    <source>
        <dbReference type="ARBA" id="ARBA00023239"/>
    </source>
</evidence>
<dbReference type="GO" id="GO:0000287">
    <property type="term" value="F:magnesium ion binding"/>
    <property type="evidence" value="ECO:0007669"/>
    <property type="project" value="InterPro"/>
</dbReference>
<feature type="domain" description="Terpene synthase metal-binding" evidence="5">
    <location>
        <begin position="3"/>
        <end position="170"/>
    </location>
</feature>
<dbReference type="OrthoDB" id="1921927at2759"/>
<protein>
    <recommendedName>
        <fullName evidence="5">Terpene synthase metal-binding domain-containing protein</fullName>
    </recommendedName>
</protein>
<accession>A0A835K6E5</accession>
<dbReference type="SUPFAM" id="SSF48576">
    <property type="entry name" value="Terpenoid synthases"/>
    <property type="match status" value="1"/>
</dbReference>
<name>A0A835K6E5_9ROSI</name>
<dbReference type="EMBL" id="JADGMS010000004">
    <property type="protein sequence ID" value="KAF9683469.1"/>
    <property type="molecule type" value="Genomic_DNA"/>
</dbReference>
<sequence>MTHPNLSEQRVDITRPISLVYIIEDIFDLHGTLNDLSIFTEAVIEYASSYHLSLSAFVWDLTAANQLPESMKISLKALFNTTESISTKIFEKHGWNPVESLQISWKKLCNAFLVEAKWFAHGEFPKSEEYLRNGIVSSGVHVVLVHMFFLLGQGFNKEILFFLKRHKTFMET</sequence>
<comment type="caution">
    <text evidence="6">The sequence shown here is derived from an EMBL/GenBank/DDBJ whole genome shotgun (WGS) entry which is preliminary data.</text>
</comment>
<dbReference type="GO" id="GO:0010333">
    <property type="term" value="F:terpene synthase activity"/>
    <property type="evidence" value="ECO:0007669"/>
    <property type="project" value="InterPro"/>
</dbReference>
<evidence type="ECO:0000313" key="7">
    <source>
        <dbReference type="Proteomes" id="UP000657918"/>
    </source>
</evidence>
<evidence type="ECO:0000256" key="2">
    <source>
        <dbReference type="ARBA" id="ARBA00022723"/>
    </source>
</evidence>
<comment type="cofactor">
    <cofactor evidence="1">
        <name>Mg(2+)</name>
        <dbReference type="ChEBI" id="CHEBI:18420"/>
    </cofactor>
</comment>
<dbReference type="AlphaFoldDB" id="A0A835K6E5"/>
<evidence type="ECO:0000259" key="5">
    <source>
        <dbReference type="Pfam" id="PF03936"/>
    </source>
</evidence>